<evidence type="ECO:0000313" key="3">
    <source>
        <dbReference type="EMBL" id="MFD2824437.1"/>
    </source>
</evidence>
<sequence length="53" mass="6197">MTIYVFDMNNKLVHQTEFGAEDKYNFGQDLEGGVYIVKVVQGKDMKHVRLVKY</sequence>
<dbReference type="Proteomes" id="UP001597533">
    <property type="component" value="Unassembled WGS sequence"/>
</dbReference>
<organism evidence="2 4">
    <name type="scientific">Lacinutrix iliipiscaria</name>
    <dbReference type="NCBI Taxonomy" id="1230532"/>
    <lineage>
        <taxon>Bacteria</taxon>
        <taxon>Pseudomonadati</taxon>
        <taxon>Bacteroidota</taxon>
        <taxon>Flavobacteriia</taxon>
        <taxon>Flavobacteriales</taxon>
        <taxon>Flavobacteriaceae</taxon>
        <taxon>Lacinutrix</taxon>
    </lineage>
</organism>
<dbReference type="EMBL" id="JBHUOV010000001">
    <property type="protein sequence ID" value="MFD2822030.1"/>
    <property type="molecule type" value="Genomic_DNA"/>
</dbReference>
<accession>A0ABW5WIB6</accession>
<keyword evidence="1" id="KW-0732">Signal</keyword>
<evidence type="ECO:0000313" key="2">
    <source>
        <dbReference type="EMBL" id="MFD2822030.1"/>
    </source>
</evidence>
<keyword evidence="4" id="KW-1185">Reference proteome</keyword>
<protein>
    <submittedName>
        <fullName evidence="2">T9SS type A sorting domain-containing protein</fullName>
    </submittedName>
</protein>
<dbReference type="NCBIfam" id="TIGR04183">
    <property type="entry name" value="Por_Secre_tail"/>
    <property type="match status" value="1"/>
</dbReference>
<reference evidence="2" key="3">
    <citation type="submission" date="2024-09" db="EMBL/GenBank/DDBJ databases">
        <authorList>
            <person name="Sun Q."/>
            <person name="Mori K."/>
        </authorList>
    </citation>
    <scope>NUCLEOTIDE SEQUENCE</scope>
    <source>
        <strain evidence="2">KCTC 32141</strain>
    </source>
</reference>
<evidence type="ECO:0000313" key="4">
    <source>
        <dbReference type="Proteomes" id="UP001597533"/>
    </source>
</evidence>
<name>A0ABW5WIB6_9FLAO</name>
<reference evidence="2" key="1">
    <citation type="journal article" date="2014" name="Int. J. Syst. Evol. Microbiol.">
        <title>Complete genome of a new Firmicutes species belonging to the dominant human colonic microbiota ('Ruminococcus bicirculans') reveals two chromosomes and a selective capacity to utilize plant glucans.</title>
        <authorList>
            <consortium name="NISC Comparative Sequencing Program"/>
            <person name="Wegmann U."/>
            <person name="Louis P."/>
            <person name="Goesmann A."/>
            <person name="Henrissat B."/>
            <person name="Duncan S.H."/>
            <person name="Flint H.J."/>
        </authorList>
    </citation>
    <scope>NUCLEOTIDE SEQUENCE</scope>
    <source>
        <strain evidence="2">KCTC 32141</strain>
    </source>
</reference>
<dbReference type="EMBL" id="JBHUOV010000009">
    <property type="protein sequence ID" value="MFD2824437.1"/>
    <property type="molecule type" value="Genomic_DNA"/>
</dbReference>
<comment type="caution">
    <text evidence="2">The sequence shown here is derived from an EMBL/GenBank/DDBJ whole genome shotgun (WGS) entry which is preliminary data.</text>
</comment>
<proteinExistence type="predicted"/>
<dbReference type="InterPro" id="IPR026444">
    <property type="entry name" value="Secre_tail"/>
</dbReference>
<dbReference type="RefSeq" id="WP_379898330.1">
    <property type="nucleotide sequence ID" value="NZ_JBHUOV010000001.1"/>
</dbReference>
<evidence type="ECO:0000256" key="1">
    <source>
        <dbReference type="ARBA" id="ARBA00022729"/>
    </source>
</evidence>
<reference evidence="4" key="2">
    <citation type="journal article" date="2019" name="Int. J. Syst. Evol. Microbiol.">
        <title>The Global Catalogue of Microorganisms (GCM) 10K type strain sequencing project: providing services to taxonomists for standard genome sequencing and annotation.</title>
        <authorList>
            <consortium name="The Broad Institute Genomics Platform"/>
            <consortium name="The Broad Institute Genome Sequencing Center for Infectious Disease"/>
            <person name="Wu L."/>
            <person name="Ma J."/>
        </authorList>
    </citation>
    <scope>NUCLEOTIDE SEQUENCE [LARGE SCALE GENOMIC DNA]</scope>
    <source>
        <strain evidence="4">KCTC 32141</strain>
    </source>
</reference>
<gene>
    <name evidence="2" type="ORF">ACFS5M_00005</name>
    <name evidence="3" type="ORF">ACFS5M_12215</name>
</gene>